<comment type="similarity">
    <text evidence="7">Belongs to the RNR ribonuclease family. RNase R subfamily.</text>
</comment>
<dbReference type="InterPro" id="IPR040476">
    <property type="entry name" value="CSD2"/>
</dbReference>
<dbReference type="SMART" id="SM00955">
    <property type="entry name" value="RNB"/>
    <property type="match status" value="1"/>
</dbReference>
<evidence type="ECO:0000256" key="1">
    <source>
        <dbReference type="ARBA" id="ARBA00001849"/>
    </source>
</evidence>
<comment type="function">
    <text evidence="7">3'-5' exoribonuclease that releases 5'-nucleoside monophosphates and is involved in maturation of structured RNAs.</text>
</comment>
<dbReference type="PANTHER" id="PTHR23355">
    <property type="entry name" value="RIBONUCLEASE"/>
    <property type="match status" value="1"/>
</dbReference>
<keyword evidence="2 7" id="KW-0963">Cytoplasm</keyword>
<keyword evidence="5 7" id="KW-0269">Exonuclease</keyword>
<dbReference type="Pfam" id="PF17876">
    <property type="entry name" value="CSD2"/>
    <property type="match status" value="1"/>
</dbReference>
<dbReference type="InterPro" id="IPR022966">
    <property type="entry name" value="RNase_II/R_CS"/>
</dbReference>
<feature type="domain" description="S1 motif" evidence="9">
    <location>
        <begin position="644"/>
        <end position="726"/>
    </location>
</feature>
<dbReference type="EC" id="3.1.13.1" evidence="7"/>
<dbReference type="RefSeq" id="WP_379877630.1">
    <property type="nucleotide sequence ID" value="NZ_JBHUIP010000013.1"/>
</dbReference>
<dbReference type="NCBIfam" id="TIGR02063">
    <property type="entry name" value="RNase_R"/>
    <property type="match status" value="1"/>
</dbReference>
<dbReference type="SMART" id="SM00316">
    <property type="entry name" value="S1"/>
    <property type="match status" value="1"/>
</dbReference>
<dbReference type="HAMAP" id="MF_01895">
    <property type="entry name" value="RNase_R"/>
    <property type="match status" value="1"/>
</dbReference>
<dbReference type="EMBL" id="JBHUIP010000013">
    <property type="protein sequence ID" value="MFD2264539.1"/>
    <property type="molecule type" value="Genomic_DNA"/>
</dbReference>
<reference evidence="11" key="1">
    <citation type="journal article" date="2019" name="Int. J. Syst. Evol. Microbiol.">
        <title>The Global Catalogue of Microorganisms (GCM) 10K type strain sequencing project: providing services to taxonomists for standard genome sequencing and annotation.</title>
        <authorList>
            <consortium name="The Broad Institute Genomics Platform"/>
            <consortium name="The Broad Institute Genome Sequencing Center for Infectious Disease"/>
            <person name="Wu L."/>
            <person name="Ma J."/>
        </authorList>
    </citation>
    <scope>NUCLEOTIDE SEQUENCE [LARGE SCALE GENOMIC DNA]</scope>
    <source>
        <strain evidence="11">CGMCC 1.19062</strain>
    </source>
</reference>
<comment type="caution">
    <text evidence="10">The sequence shown here is derived from an EMBL/GenBank/DDBJ whole genome shotgun (WGS) entry which is preliminary data.</text>
</comment>
<protein>
    <recommendedName>
        <fullName evidence="7">Ribonuclease R</fullName>
        <shortName evidence="7">RNase R</shortName>
        <ecNumber evidence="7">3.1.13.1</ecNumber>
    </recommendedName>
</protein>
<gene>
    <name evidence="7 10" type="primary">rnr</name>
    <name evidence="10" type="ORF">ACFSM5_16660</name>
</gene>
<dbReference type="PROSITE" id="PS01175">
    <property type="entry name" value="RIBONUCLEASE_II"/>
    <property type="match status" value="1"/>
</dbReference>
<keyword evidence="4 7" id="KW-0378">Hydrolase</keyword>
<dbReference type="NCBIfam" id="TIGR00358">
    <property type="entry name" value="3_prime_RNase"/>
    <property type="match status" value="1"/>
</dbReference>
<dbReference type="InterPro" id="IPR011805">
    <property type="entry name" value="RNase_R"/>
</dbReference>
<evidence type="ECO:0000256" key="8">
    <source>
        <dbReference type="SAM" id="MobiDB-lite"/>
    </source>
</evidence>
<dbReference type="SUPFAM" id="SSF50249">
    <property type="entry name" value="Nucleic acid-binding proteins"/>
    <property type="match status" value="2"/>
</dbReference>
<evidence type="ECO:0000256" key="7">
    <source>
        <dbReference type="HAMAP-Rule" id="MF_01895"/>
    </source>
</evidence>
<dbReference type="Pfam" id="PF00773">
    <property type="entry name" value="RNB"/>
    <property type="match status" value="1"/>
</dbReference>
<dbReference type="InterPro" id="IPR012340">
    <property type="entry name" value="NA-bd_OB-fold"/>
</dbReference>
<dbReference type="InterPro" id="IPR001900">
    <property type="entry name" value="RNase_II/R"/>
</dbReference>
<keyword evidence="6 7" id="KW-0694">RNA-binding</keyword>
<evidence type="ECO:0000256" key="6">
    <source>
        <dbReference type="ARBA" id="ARBA00022884"/>
    </source>
</evidence>
<name>A0ABW5DXL1_9PROT</name>
<dbReference type="Gene3D" id="2.40.50.140">
    <property type="entry name" value="Nucleic acid-binding proteins"/>
    <property type="match status" value="1"/>
</dbReference>
<comment type="subcellular location">
    <subcellularLocation>
        <location evidence="7">Cytoplasm</location>
    </subcellularLocation>
</comment>
<accession>A0ABW5DXL1</accession>
<comment type="catalytic activity">
    <reaction evidence="1 7">
        <text>Exonucleolytic cleavage in the 3'- to 5'-direction to yield nucleoside 5'-phosphates.</text>
        <dbReference type="EC" id="3.1.13.1"/>
    </reaction>
</comment>
<dbReference type="InterPro" id="IPR050180">
    <property type="entry name" value="RNR_Ribonuclease"/>
</dbReference>
<evidence type="ECO:0000313" key="10">
    <source>
        <dbReference type="EMBL" id="MFD2264539.1"/>
    </source>
</evidence>
<dbReference type="CDD" id="cd04471">
    <property type="entry name" value="S1_RNase_R"/>
    <property type="match status" value="1"/>
</dbReference>
<dbReference type="InterPro" id="IPR004476">
    <property type="entry name" value="RNase_II/RNase_R"/>
</dbReference>
<evidence type="ECO:0000256" key="3">
    <source>
        <dbReference type="ARBA" id="ARBA00022722"/>
    </source>
</evidence>
<evidence type="ECO:0000313" key="11">
    <source>
        <dbReference type="Proteomes" id="UP001597295"/>
    </source>
</evidence>
<dbReference type="PANTHER" id="PTHR23355:SF9">
    <property type="entry name" value="DIS3-LIKE EXONUCLEASE 2"/>
    <property type="match status" value="1"/>
</dbReference>
<evidence type="ECO:0000256" key="2">
    <source>
        <dbReference type="ARBA" id="ARBA00022490"/>
    </source>
</evidence>
<dbReference type="InterPro" id="IPR003029">
    <property type="entry name" value="S1_domain"/>
</dbReference>
<sequence>MNEKKTKSFSPKPGKPARKAAPFPTRDQVAEFLRANPGSPKREIVRAFHITGDQRIELKILLKQLERDGLYENRPSRKVALPSVGVIDVTSLNVDGEALAVPFGWSMDDQPPRIIISREAASKIGTPGVGDRLLSRLERSGNVYFAFPIRKLDAKTSTMVGVFEKTPNGGFIKSISKRDREEYKVARADVGDAKSGELVKAEVIPSRSSGATRVKIIERLGVFGEPRSFSLAAIAAAEIPVEFPPEAVAIAEAAKPVDLGDRTDLRAIPLITIDGADARDFDDAVFAEPDTDKANPGGWHLLVAIADVAHYVLPGSALDKAAYERGNSVYFPDRVVPMLPEALSNDLCSLRPDGDRACMAVHIWIDKDGKKLSHRFVRGLMRSKARTTYEQVQRARDGFPDDTTAPLVESAIAPLYGAFEALLKARTARGTLDLDIPERQVKVDNETGAVLEISKRARLDSHKLIEEFMIAANVCAAESLETSKQPCMYRVHDQPSPDKLVALREFLGTLDLNLAKGQVLEPVHFMRVLDKAAETPFSQMVSEVVLRSQAQAVYSPDNLGHFGLALQRYAHFTSPIRRYADLLVHRALIKGLKLPGDGALEDGATAESFVEIATQITGTERRAAAAEREVIDRYVASYLAAQVGTSFAGRISGVTRFGLFVQLRETGADGLIPIRTLSPQDYYHHDEVGHCLVGDKTGAVYRLGDDLEVKLEDVDLITGGIVLSVELPEGGPKKLAGGLVKARSHKRIALPARGGRKGRRG</sequence>
<keyword evidence="11" id="KW-1185">Reference proteome</keyword>
<dbReference type="Proteomes" id="UP001597295">
    <property type="component" value="Unassembled WGS sequence"/>
</dbReference>
<organism evidence="10 11">
    <name type="scientific">Lacibacterium aquatile</name>
    <dbReference type="NCBI Taxonomy" id="1168082"/>
    <lineage>
        <taxon>Bacteria</taxon>
        <taxon>Pseudomonadati</taxon>
        <taxon>Pseudomonadota</taxon>
        <taxon>Alphaproteobacteria</taxon>
        <taxon>Rhodospirillales</taxon>
        <taxon>Rhodospirillaceae</taxon>
    </lineage>
</organism>
<proteinExistence type="inferred from homology"/>
<dbReference type="Pfam" id="PF00575">
    <property type="entry name" value="S1"/>
    <property type="match status" value="1"/>
</dbReference>
<evidence type="ECO:0000256" key="5">
    <source>
        <dbReference type="ARBA" id="ARBA00022839"/>
    </source>
</evidence>
<feature type="region of interest" description="Disordered" evidence="8">
    <location>
        <begin position="1"/>
        <end position="25"/>
    </location>
</feature>
<dbReference type="GO" id="GO:0008859">
    <property type="term" value="F:exoribonuclease II activity"/>
    <property type="evidence" value="ECO:0007669"/>
    <property type="project" value="UniProtKB-EC"/>
</dbReference>
<evidence type="ECO:0000259" key="9">
    <source>
        <dbReference type="PROSITE" id="PS50126"/>
    </source>
</evidence>
<keyword evidence="3 7" id="KW-0540">Nuclease</keyword>
<dbReference type="PROSITE" id="PS50126">
    <property type="entry name" value="S1"/>
    <property type="match status" value="1"/>
</dbReference>
<evidence type="ECO:0000256" key="4">
    <source>
        <dbReference type="ARBA" id="ARBA00022801"/>
    </source>
</evidence>